<dbReference type="Proteomes" id="UP001153365">
    <property type="component" value="Unassembled WGS sequence"/>
</dbReference>
<comment type="caution">
    <text evidence="2">The sequence shown here is derived from an EMBL/GenBank/DDBJ whole genome shotgun (WGS) entry which is preliminary data.</text>
</comment>
<proteinExistence type="predicted"/>
<protein>
    <submittedName>
        <fullName evidence="2">Expressed protein</fullName>
    </submittedName>
</protein>
<feature type="region of interest" description="Disordered" evidence="1">
    <location>
        <begin position="1"/>
        <end position="37"/>
    </location>
</feature>
<evidence type="ECO:0000313" key="2">
    <source>
        <dbReference type="EMBL" id="CAH7683993.1"/>
    </source>
</evidence>
<evidence type="ECO:0000313" key="3">
    <source>
        <dbReference type="EMBL" id="CAH7686344.1"/>
    </source>
</evidence>
<gene>
    <name evidence="2" type="ORF">PPACK8108_LOCUS17885</name>
    <name evidence="3" type="ORF">PPACK8108_LOCUS20983</name>
</gene>
<dbReference type="EMBL" id="CALTRL010005786">
    <property type="protein sequence ID" value="CAH7686344.1"/>
    <property type="molecule type" value="Genomic_DNA"/>
</dbReference>
<feature type="region of interest" description="Disordered" evidence="1">
    <location>
        <begin position="92"/>
        <end position="113"/>
    </location>
</feature>
<accession>A0AAV0BF56</accession>
<feature type="region of interest" description="Disordered" evidence="1">
    <location>
        <begin position="138"/>
        <end position="185"/>
    </location>
</feature>
<keyword evidence="4" id="KW-1185">Reference proteome</keyword>
<feature type="compositionally biased region" description="Low complexity" evidence="1">
    <location>
        <begin position="1"/>
        <end position="27"/>
    </location>
</feature>
<evidence type="ECO:0000256" key="1">
    <source>
        <dbReference type="SAM" id="MobiDB-lite"/>
    </source>
</evidence>
<name>A0AAV0BF56_PHAPC</name>
<sequence>MSSSSSSSVSSSSPSSSSTASVSSTPSKLKKHSKAASSYHNFVGIDLRKLREKRNATRVPFCLLFEPNLDLESGDSYEGDSRLDLDYGVTTSSSRMAKKASLPREKPPRKRQKTYEQTAVQIFSLADDSIKSSWKMYEEKDGEEVAEPSRARNNSSHRFTAENHHDEEVESDIPQEGKDDEGKENIFIGNHGTNLTSSIFQHNIISE</sequence>
<evidence type="ECO:0000313" key="4">
    <source>
        <dbReference type="Proteomes" id="UP001153365"/>
    </source>
</evidence>
<reference evidence="2" key="1">
    <citation type="submission" date="2022-06" db="EMBL/GenBank/DDBJ databases">
        <authorList>
            <consortium name="SYNGENTA / RWTH Aachen University"/>
        </authorList>
    </citation>
    <scope>NUCLEOTIDE SEQUENCE</scope>
</reference>
<dbReference type="AlphaFoldDB" id="A0AAV0BF56"/>
<dbReference type="EMBL" id="CALTRL010005082">
    <property type="protein sequence ID" value="CAH7683993.1"/>
    <property type="molecule type" value="Genomic_DNA"/>
</dbReference>
<feature type="compositionally biased region" description="Basic and acidic residues" evidence="1">
    <location>
        <begin position="175"/>
        <end position="184"/>
    </location>
</feature>
<organism evidence="2 4">
    <name type="scientific">Phakopsora pachyrhizi</name>
    <name type="common">Asian soybean rust disease fungus</name>
    <dbReference type="NCBI Taxonomy" id="170000"/>
    <lineage>
        <taxon>Eukaryota</taxon>
        <taxon>Fungi</taxon>
        <taxon>Dikarya</taxon>
        <taxon>Basidiomycota</taxon>
        <taxon>Pucciniomycotina</taxon>
        <taxon>Pucciniomycetes</taxon>
        <taxon>Pucciniales</taxon>
        <taxon>Phakopsoraceae</taxon>
        <taxon>Phakopsora</taxon>
    </lineage>
</organism>